<dbReference type="Proteomes" id="UP000027138">
    <property type="component" value="Unassembled WGS sequence"/>
</dbReference>
<dbReference type="KEGG" id="jcu:105649266"/>
<evidence type="ECO:0008006" key="3">
    <source>
        <dbReference type="Google" id="ProtNLM"/>
    </source>
</evidence>
<dbReference type="EMBL" id="KK915662">
    <property type="protein sequence ID" value="KDP20676.1"/>
    <property type="molecule type" value="Genomic_DNA"/>
</dbReference>
<proteinExistence type="predicted"/>
<dbReference type="InterPro" id="IPR006502">
    <property type="entry name" value="PDDEXK-like"/>
</dbReference>
<keyword evidence="2" id="KW-1185">Reference proteome</keyword>
<protein>
    <recommendedName>
        <fullName evidence="3">DUF506 family protein</fullName>
    </recommendedName>
</protein>
<gene>
    <name evidence="1" type="ORF">JCGZ_21147</name>
</gene>
<reference evidence="1 2" key="1">
    <citation type="journal article" date="2014" name="PLoS ONE">
        <title>Global Analysis of Gene Expression Profiles in Physic Nut (Jatropha curcas L.) Seedlings Exposed to Salt Stress.</title>
        <authorList>
            <person name="Zhang L."/>
            <person name="Zhang C."/>
            <person name="Wu P."/>
            <person name="Chen Y."/>
            <person name="Li M."/>
            <person name="Jiang H."/>
            <person name="Wu G."/>
        </authorList>
    </citation>
    <scope>NUCLEOTIDE SEQUENCE [LARGE SCALE GENOMIC DNA]</scope>
    <source>
        <strain evidence="2">cv. GZQX0401</strain>
        <tissue evidence="1">Young leaves</tissue>
    </source>
</reference>
<sequence>MAKIPFRFQKMGAAFSEAARMRLCESSGSEHYSPDNSDHDLSDLVNSFIERDYRIEADNERHLENDSNLEALENYCSDSAENKQLLQNLFNDNGDDDVRRNISAETQFACGIIGERSSQGFKRRLMSRLRDQGFDAGLCKSRWEKFGRHPSGEYEYVDVNVNGDRFIVEVFLAAEFEIARPSNGYAEMLDVFPQVFIAKPEELKQVVRLMCSAIRQSMKEMDMHVPPWRRNGYMLAKWFGPYKRTINQTPAARKNSSHDSVAATRSIGFEPFPVKAYHCRDDVFSTKLGLKVGYLTAAFNGITLDMQ</sequence>
<dbReference type="PANTHER" id="PTHR31579:SF42">
    <property type="entry name" value="DUF506 FAMILY PROTEIN (DUF506)"/>
    <property type="match status" value="1"/>
</dbReference>
<dbReference type="PANTHER" id="PTHR31579">
    <property type="entry name" value="OS03G0796600 PROTEIN"/>
    <property type="match status" value="1"/>
</dbReference>
<dbReference type="Pfam" id="PF04720">
    <property type="entry name" value="PDDEXK_6"/>
    <property type="match status" value="1"/>
</dbReference>
<accession>A0A067JA80</accession>
<dbReference type="NCBIfam" id="TIGR01615">
    <property type="entry name" value="A_thal_3542"/>
    <property type="match status" value="1"/>
</dbReference>
<evidence type="ECO:0000313" key="1">
    <source>
        <dbReference type="EMBL" id="KDP20676.1"/>
    </source>
</evidence>
<dbReference type="AlphaFoldDB" id="A0A067JA80"/>
<name>A0A067JA80_JATCU</name>
<organism evidence="1 2">
    <name type="scientific">Jatropha curcas</name>
    <name type="common">Barbados nut</name>
    <dbReference type="NCBI Taxonomy" id="180498"/>
    <lineage>
        <taxon>Eukaryota</taxon>
        <taxon>Viridiplantae</taxon>
        <taxon>Streptophyta</taxon>
        <taxon>Embryophyta</taxon>
        <taxon>Tracheophyta</taxon>
        <taxon>Spermatophyta</taxon>
        <taxon>Magnoliopsida</taxon>
        <taxon>eudicotyledons</taxon>
        <taxon>Gunneridae</taxon>
        <taxon>Pentapetalae</taxon>
        <taxon>rosids</taxon>
        <taxon>fabids</taxon>
        <taxon>Malpighiales</taxon>
        <taxon>Euphorbiaceae</taxon>
        <taxon>Crotonoideae</taxon>
        <taxon>Jatropheae</taxon>
        <taxon>Jatropha</taxon>
    </lineage>
</organism>
<evidence type="ECO:0000313" key="2">
    <source>
        <dbReference type="Proteomes" id="UP000027138"/>
    </source>
</evidence>
<dbReference type="OrthoDB" id="548115at2759"/>